<dbReference type="AlphaFoldDB" id="A0A238JRV3"/>
<gene>
    <name evidence="2" type="ORF">MAA8898_00459</name>
</gene>
<dbReference type="Proteomes" id="UP000207598">
    <property type="component" value="Unassembled WGS sequence"/>
</dbReference>
<evidence type="ECO:0008006" key="4">
    <source>
        <dbReference type="Google" id="ProtNLM"/>
    </source>
</evidence>
<dbReference type="EMBL" id="FXYF01000001">
    <property type="protein sequence ID" value="SMX33408.1"/>
    <property type="molecule type" value="Genomic_DNA"/>
</dbReference>
<evidence type="ECO:0000256" key="1">
    <source>
        <dbReference type="SAM" id="MobiDB-lite"/>
    </source>
</evidence>
<name>A0A238JRV3_9RHOB</name>
<keyword evidence="3" id="KW-1185">Reference proteome</keyword>
<dbReference type="RefSeq" id="WP_094019327.1">
    <property type="nucleotide sequence ID" value="NZ_FXYF01000001.1"/>
</dbReference>
<evidence type="ECO:0000313" key="2">
    <source>
        <dbReference type="EMBL" id="SMX33408.1"/>
    </source>
</evidence>
<feature type="region of interest" description="Disordered" evidence="1">
    <location>
        <begin position="37"/>
        <end position="61"/>
    </location>
</feature>
<proteinExistence type="predicted"/>
<reference evidence="2 3" key="1">
    <citation type="submission" date="2017-05" db="EMBL/GenBank/DDBJ databases">
        <authorList>
            <person name="Song R."/>
            <person name="Chenine A.L."/>
            <person name="Ruprecht R.M."/>
        </authorList>
    </citation>
    <scope>NUCLEOTIDE SEQUENCE [LARGE SCALE GENOMIC DNA]</scope>
    <source>
        <strain evidence="2 3">CECT 8898</strain>
    </source>
</reference>
<accession>A0A238JRV3</accession>
<sequence>MSEGKPAFSVDLGGLKSRNKDRTPEVVEKIDRAGEALGFVDRSPKKKRGRPASPRTGQVHAKVLPHVSEEIASEAKRRGVQQGVLIEEAWALYCTDRGLETEG</sequence>
<feature type="region of interest" description="Disordered" evidence="1">
    <location>
        <begin position="1"/>
        <end position="24"/>
    </location>
</feature>
<evidence type="ECO:0000313" key="3">
    <source>
        <dbReference type="Proteomes" id="UP000207598"/>
    </source>
</evidence>
<organism evidence="2 3">
    <name type="scientific">Maliponia aquimaris</name>
    <dbReference type="NCBI Taxonomy" id="1673631"/>
    <lineage>
        <taxon>Bacteria</taxon>
        <taxon>Pseudomonadati</taxon>
        <taxon>Pseudomonadota</taxon>
        <taxon>Alphaproteobacteria</taxon>
        <taxon>Rhodobacterales</taxon>
        <taxon>Paracoccaceae</taxon>
        <taxon>Maliponia</taxon>
    </lineage>
</organism>
<protein>
    <recommendedName>
        <fullName evidence="4">Chromosome partitioning protein ParB</fullName>
    </recommendedName>
</protein>
<dbReference type="OrthoDB" id="7274848at2"/>